<feature type="non-terminal residue" evidence="2">
    <location>
        <position position="1"/>
    </location>
</feature>
<evidence type="ECO:0000313" key="2">
    <source>
        <dbReference type="EMBL" id="CAK0813530.1"/>
    </source>
</evidence>
<dbReference type="Proteomes" id="UP001189429">
    <property type="component" value="Unassembled WGS sequence"/>
</dbReference>
<comment type="caution">
    <text evidence="2">The sequence shown here is derived from an EMBL/GenBank/DDBJ whole genome shotgun (WGS) entry which is preliminary data.</text>
</comment>
<keyword evidence="3" id="KW-1185">Reference proteome</keyword>
<feature type="compositionally biased region" description="Low complexity" evidence="1">
    <location>
        <begin position="40"/>
        <end position="51"/>
    </location>
</feature>
<proteinExistence type="predicted"/>
<reference evidence="2" key="1">
    <citation type="submission" date="2023-10" db="EMBL/GenBank/DDBJ databases">
        <authorList>
            <person name="Chen Y."/>
            <person name="Shah S."/>
            <person name="Dougan E. K."/>
            <person name="Thang M."/>
            <person name="Chan C."/>
        </authorList>
    </citation>
    <scope>NUCLEOTIDE SEQUENCE [LARGE SCALE GENOMIC DNA]</scope>
</reference>
<feature type="region of interest" description="Disordered" evidence="1">
    <location>
        <begin position="32"/>
        <end position="208"/>
    </location>
</feature>
<protein>
    <submittedName>
        <fullName evidence="2">Uncharacterized protein</fullName>
    </submittedName>
</protein>
<accession>A0ABN9RAT3</accession>
<feature type="compositionally biased region" description="Gly residues" evidence="1">
    <location>
        <begin position="52"/>
        <end position="76"/>
    </location>
</feature>
<evidence type="ECO:0000313" key="3">
    <source>
        <dbReference type="Proteomes" id="UP001189429"/>
    </source>
</evidence>
<organism evidence="2 3">
    <name type="scientific">Prorocentrum cordatum</name>
    <dbReference type="NCBI Taxonomy" id="2364126"/>
    <lineage>
        <taxon>Eukaryota</taxon>
        <taxon>Sar</taxon>
        <taxon>Alveolata</taxon>
        <taxon>Dinophyceae</taxon>
        <taxon>Prorocentrales</taxon>
        <taxon>Prorocentraceae</taxon>
        <taxon>Prorocentrum</taxon>
    </lineage>
</organism>
<feature type="compositionally biased region" description="Low complexity" evidence="1">
    <location>
        <begin position="146"/>
        <end position="171"/>
    </location>
</feature>
<gene>
    <name evidence="2" type="ORF">PCOR1329_LOCUS17426</name>
</gene>
<feature type="compositionally biased region" description="Basic residues" evidence="1">
    <location>
        <begin position="112"/>
        <end position="123"/>
    </location>
</feature>
<feature type="non-terminal residue" evidence="2">
    <location>
        <position position="208"/>
    </location>
</feature>
<dbReference type="EMBL" id="CAUYUJ010005410">
    <property type="protein sequence ID" value="CAK0813530.1"/>
    <property type="molecule type" value="Genomic_DNA"/>
</dbReference>
<sequence>EARWRSTWSSTGVRAWSGRSAAPWAWRRRCCPRGGGGLGRRPPGRAAHPRAGGPGRRGGRCAGIGGLPPHGAGGGRGGREAVRLPRARWRDAARGPPRGMQVSDGVPLRPPARGRKARQRRGHGQAGSRAGGAGRARPGGGGRGPRGAPAAAVGPGLAGLRRRCGPQAAAGGRRRRFAEARGGGGQAPSAGRLWGAPEIWSTLGGPPP</sequence>
<evidence type="ECO:0000256" key="1">
    <source>
        <dbReference type="SAM" id="MobiDB-lite"/>
    </source>
</evidence>
<feature type="compositionally biased region" description="Gly residues" evidence="1">
    <location>
        <begin position="129"/>
        <end position="145"/>
    </location>
</feature>
<feature type="compositionally biased region" description="Basic and acidic residues" evidence="1">
    <location>
        <begin position="77"/>
        <end position="93"/>
    </location>
</feature>
<name>A0ABN9RAT3_9DINO</name>